<reference evidence="2 3" key="1">
    <citation type="journal article" date="2016" name="Mol. Biol. Evol.">
        <title>Comparative Genomics of Early-Diverging Mushroom-Forming Fungi Provides Insights into the Origins of Lignocellulose Decay Capabilities.</title>
        <authorList>
            <person name="Nagy L.G."/>
            <person name="Riley R."/>
            <person name="Tritt A."/>
            <person name="Adam C."/>
            <person name="Daum C."/>
            <person name="Floudas D."/>
            <person name="Sun H."/>
            <person name="Yadav J.S."/>
            <person name="Pangilinan J."/>
            <person name="Larsson K.H."/>
            <person name="Matsuura K."/>
            <person name="Barry K."/>
            <person name="Labutti K."/>
            <person name="Kuo R."/>
            <person name="Ohm R.A."/>
            <person name="Bhattacharya S.S."/>
            <person name="Shirouzu T."/>
            <person name="Yoshinaga Y."/>
            <person name="Martin F.M."/>
            <person name="Grigoriev I.V."/>
            <person name="Hibbett D.S."/>
        </authorList>
    </citation>
    <scope>NUCLEOTIDE SEQUENCE [LARGE SCALE GENOMIC DNA]</scope>
    <source>
        <strain evidence="2 3">93-53</strain>
    </source>
</reference>
<keyword evidence="3" id="KW-1185">Reference proteome</keyword>
<dbReference type="GeneID" id="63818933"/>
<dbReference type="AlphaFoldDB" id="A0A165D831"/>
<dbReference type="Proteomes" id="UP000076871">
    <property type="component" value="Unassembled WGS sequence"/>
</dbReference>
<proteinExistence type="predicted"/>
<protein>
    <submittedName>
        <fullName evidence="2">Uncharacterized protein</fullName>
    </submittedName>
</protein>
<name>A0A165D831_9APHY</name>
<feature type="region of interest" description="Disordered" evidence="1">
    <location>
        <begin position="148"/>
        <end position="168"/>
    </location>
</feature>
<dbReference type="OrthoDB" id="10655573at2759"/>
<dbReference type="InParanoid" id="A0A165D831"/>
<organism evidence="2 3">
    <name type="scientific">Laetiporus sulphureus 93-53</name>
    <dbReference type="NCBI Taxonomy" id="1314785"/>
    <lineage>
        <taxon>Eukaryota</taxon>
        <taxon>Fungi</taxon>
        <taxon>Dikarya</taxon>
        <taxon>Basidiomycota</taxon>
        <taxon>Agaricomycotina</taxon>
        <taxon>Agaricomycetes</taxon>
        <taxon>Polyporales</taxon>
        <taxon>Laetiporus</taxon>
    </lineage>
</organism>
<evidence type="ECO:0000313" key="3">
    <source>
        <dbReference type="Proteomes" id="UP000076871"/>
    </source>
</evidence>
<dbReference type="EMBL" id="KV427637">
    <property type="protein sequence ID" value="KZT04299.1"/>
    <property type="molecule type" value="Genomic_DNA"/>
</dbReference>
<sequence length="168" mass="18451">MARSVPAGSGAVNWEGLVTDGVHVVKDIFDDGHKRELDDLMARSVPLGGSGAVNWEGLVHDGVNVVKDIFDDGDKKSKRELLELIARAVPLGSGAVNWEGLEKDGVSVVHDIFEDKKKTREFVDVFARDSAGMHAPGRLSYYPSMHRPMGASRLPRPHRPHYSHQGDF</sequence>
<evidence type="ECO:0000313" key="2">
    <source>
        <dbReference type="EMBL" id="KZT04299.1"/>
    </source>
</evidence>
<evidence type="ECO:0000256" key="1">
    <source>
        <dbReference type="SAM" id="MobiDB-lite"/>
    </source>
</evidence>
<gene>
    <name evidence="2" type="ORF">LAESUDRAFT_303969</name>
</gene>
<dbReference type="RefSeq" id="XP_040762039.1">
    <property type="nucleotide sequence ID" value="XM_040901902.1"/>
</dbReference>
<accession>A0A165D831</accession>